<keyword evidence="2" id="KW-1185">Reference proteome</keyword>
<organism evidence="1 2">
    <name type="scientific">Coniosporium uncinatum</name>
    <dbReference type="NCBI Taxonomy" id="93489"/>
    <lineage>
        <taxon>Eukaryota</taxon>
        <taxon>Fungi</taxon>
        <taxon>Dikarya</taxon>
        <taxon>Ascomycota</taxon>
        <taxon>Pezizomycotina</taxon>
        <taxon>Dothideomycetes</taxon>
        <taxon>Dothideomycetes incertae sedis</taxon>
        <taxon>Coniosporium</taxon>
    </lineage>
</organism>
<comment type="caution">
    <text evidence="1">The sequence shown here is derived from an EMBL/GenBank/DDBJ whole genome shotgun (WGS) entry which is preliminary data.</text>
</comment>
<gene>
    <name evidence="1" type="ORF">LTS18_014628</name>
</gene>
<reference evidence="1" key="1">
    <citation type="submission" date="2024-09" db="EMBL/GenBank/DDBJ databases">
        <title>Black Yeasts Isolated from many extreme environments.</title>
        <authorList>
            <person name="Coleine C."/>
            <person name="Stajich J.E."/>
            <person name="Selbmann L."/>
        </authorList>
    </citation>
    <scope>NUCLEOTIDE SEQUENCE</scope>
    <source>
        <strain evidence="1">CCFEE 5737</strain>
    </source>
</reference>
<accession>A0ACC3DH89</accession>
<proteinExistence type="predicted"/>
<evidence type="ECO:0000313" key="1">
    <source>
        <dbReference type="EMBL" id="KAK3072472.1"/>
    </source>
</evidence>
<dbReference type="EMBL" id="JAWDJW010004723">
    <property type="protein sequence ID" value="KAK3072472.1"/>
    <property type="molecule type" value="Genomic_DNA"/>
</dbReference>
<sequence length="352" mass="37256">MARGPSPIGNSLSGQANTSLVHGSQNSATSSPSQSFPTSQSLATDAFPSSIGGLSHTYKSLPINERRAGEKNIFVLGSFSKLEHSISNPEADMGASIFIRKLPKSTGPQALRSMLLFAKDLLDVDFVNPDIPEDQSFLSAVAHFKTVAGAYEARERLHGKANAANDANMIVEVFQDGHTSANNMRRNTIDPTALRHGSSSTSSVASSNGHVNRQSSRYNNTFQALDKMSPPNGSDSFPVPENNGHIQHLFSPKSPIGNSLVSSKSMINEDDGNDETGKLLANPVEYAKNGESTFSRRSTNPVSGFGKLSLSTSTSNSSTIASPPSTTFPTPRSVQSPHSSISPNGIQTPVPG</sequence>
<name>A0ACC3DH89_9PEZI</name>
<feature type="non-terminal residue" evidence="1">
    <location>
        <position position="352"/>
    </location>
</feature>
<evidence type="ECO:0000313" key="2">
    <source>
        <dbReference type="Proteomes" id="UP001186974"/>
    </source>
</evidence>
<dbReference type="Proteomes" id="UP001186974">
    <property type="component" value="Unassembled WGS sequence"/>
</dbReference>
<protein>
    <submittedName>
        <fullName evidence="1">Uncharacterized protein</fullName>
    </submittedName>
</protein>